<dbReference type="OrthoDB" id="2802867at2759"/>
<proteinExistence type="inferred from homology"/>
<dbReference type="GO" id="GO:0004497">
    <property type="term" value="F:monooxygenase activity"/>
    <property type="evidence" value="ECO:0007669"/>
    <property type="project" value="UniProtKB-KW"/>
</dbReference>
<evidence type="ECO:0000256" key="1">
    <source>
        <dbReference type="ARBA" id="ARBA00001971"/>
    </source>
</evidence>
<evidence type="ECO:0000313" key="12">
    <source>
        <dbReference type="EMBL" id="OCH86920.1"/>
    </source>
</evidence>
<dbReference type="PANTHER" id="PTHR46300">
    <property type="entry name" value="P450, PUTATIVE (EUROFUNG)-RELATED-RELATED"/>
    <property type="match status" value="1"/>
</dbReference>
<evidence type="ECO:0000256" key="6">
    <source>
        <dbReference type="ARBA" id="ARBA00022723"/>
    </source>
</evidence>
<sequence length="100" mass="11688">MSIIGSIFEVVQRDVPRAFTRYKEQYGNLVLFRGLRKNVLVLNSLQVINDLFDKRAPNYSHRPDSVFGGELIEYKHTSIFLPYGKEWRAHRKIMYSAPSP</sequence>
<keyword evidence="7" id="KW-1133">Transmembrane helix</keyword>
<comment type="subcellular location">
    <subcellularLocation>
        <location evidence="2">Membrane</location>
        <topology evidence="2">Single-pass membrane protein</topology>
    </subcellularLocation>
</comment>
<gene>
    <name evidence="12" type="ORF">OBBRIDRAFT_837787</name>
</gene>
<dbReference type="InterPro" id="IPR050364">
    <property type="entry name" value="Cytochrome_P450_fung"/>
</dbReference>
<evidence type="ECO:0000256" key="10">
    <source>
        <dbReference type="ARBA" id="ARBA00023033"/>
    </source>
</evidence>
<dbReference type="InterPro" id="IPR036396">
    <property type="entry name" value="Cyt_P450_sf"/>
</dbReference>
<keyword evidence="6" id="KW-0479">Metal-binding</keyword>
<keyword evidence="8" id="KW-0560">Oxidoreductase</keyword>
<evidence type="ECO:0000256" key="3">
    <source>
        <dbReference type="ARBA" id="ARBA00010617"/>
    </source>
</evidence>
<dbReference type="GO" id="GO:0005506">
    <property type="term" value="F:iron ion binding"/>
    <property type="evidence" value="ECO:0007669"/>
    <property type="project" value="InterPro"/>
</dbReference>
<comment type="cofactor">
    <cofactor evidence="1">
        <name>heme</name>
        <dbReference type="ChEBI" id="CHEBI:30413"/>
    </cofactor>
</comment>
<name>A0A8E2DGB8_9APHY</name>
<organism evidence="12 13">
    <name type="scientific">Obba rivulosa</name>
    <dbReference type="NCBI Taxonomy" id="1052685"/>
    <lineage>
        <taxon>Eukaryota</taxon>
        <taxon>Fungi</taxon>
        <taxon>Dikarya</taxon>
        <taxon>Basidiomycota</taxon>
        <taxon>Agaricomycotina</taxon>
        <taxon>Agaricomycetes</taxon>
        <taxon>Polyporales</taxon>
        <taxon>Gelatoporiaceae</taxon>
        <taxon>Obba</taxon>
    </lineage>
</organism>
<dbReference type="Proteomes" id="UP000250043">
    <property type="component" value="Unassembled WGS sequence"/>
</dbReference>
<protein>
    <recommendedName>
        <fullName evidence="14">Cytochrome P450</fullName>
    </recommendedName>
</protein>
<dbReference type="GO" id="GO:0016020">
    <property type="term" value="C:membrane"/>
    <property type="evidence" value="ECO:0007669"/>
    <property type="project" value="UniProtKB-SubCell"/>
</dbReference>
<evidence type="ECO:0000256" key="5">
    <source>
        <dbReference type="ARBA" id="ARBA00022692"/>
    </source>
</evidence>
<dbReference type="AlphaFoldDB" id="A0A8E2DGB8"/>
<accession>A0A8E2DGB8</accession>
<keyword evidence="10" id="KW-0503">Monooxygenase</keyword>
<dbReference type="GO" id="GO:0020037">
    <property type="term" value="F:heme binding"/>
    <property type="evidence" value="ECO:0007669"/>
    <property type="project" value="InterPro"/>
</dbReference>
<evidence type="ECO:0000313" key="13">
    <source>
        <dbReference type="Proteomes" id="UP000250043"/>
    </source>
</evidence>
<evidence type="ECO:0000256" key="7">
    <source>
        <dbReference type="ARBA" id="ARBA00022989"/>
    </source>
</evidence>
<keyword evidence="5" id="KW-0812">Transmembrane</keyword>
<dbReference type="InterPro" id="IPR001128">
    <property type="entry name" value="Cyt_P450"/>
</dbReference>
<dbReference type="Pfam" id="PF00067">
    <property type="entry name" value="p450"/>
    <property type="match status" value="1"/>
</dbReference>
<evidence type="ECO:0000256" key="2">
    <source>
        <dbReference type="ARBA" id="ARBA00004167"/>
    </source>
</evidence>
<evidence type="ECO:0000256" key="4">
    <source>
        <dbReference type="ARBA" id="ARBA00022617"/>
    </source>
</evidence>
<keyword evidence="9" id="KW-0408">Iron</keyword>
<evidence type="ECO:0008006" key="14">
    <source>
        <dbReference type="Google" id="ProtNLM"/>
    </source>
</evidence>
<dbReference type="PANTHER" id="PTHR46300:SF7">
    <property type="entry name" value="P450, PUTATIVE (EUROFUNG)-RELATED"/>
    <property type="match status" value="1"/>
</dbReference>
<evidence type="ECO:0000256" key="11">
    <source>
        <dbReference type="ARBA" id="ARBA00023136"/>
    </source>
</evidence>
<comment type="similarity">
    <text evidence="3">Belongs to the cytochrome P450 family.</text>
</comment>
<dbReference type="SUPFAM" id="SSF48264">
    <property type="entry name" value="Cytochrome P450"/>
    <property type="match status" value="1"/>
</dbReference>
<evidence type="ECO:0000256" key="8">
    <source>
        <dbReference type="ARBA" id="ARBA00023002"/>
    </source>
</evidence>
<dbReference type="EMBL" id="KV722506">
    <property type="protein sequence ID" value="OCH86920.1"/>
    <property type="molecule type" value="Genomic_DNA"/>
</dbReference>
<evidence type="ECO:0000256" key="9">
    <source>
        <dbReference type="ARBA" id="ARBA00023004"/>
    </source>
</evidence>
<reference evidence="12 13" key="1">
    <citation type="submission" date="2016-07" db="EMBL/GenBank/DDBJ databases">
        <title>Draft genome of the white-rot fungus Obba rivulosa 3A-2.</title>
        <authorList>
            <consortium name="DOE Joint Genome Institute"/>
            <person name="Miettinen O."/>
            <person name="Riley R."/>
            <person name="Acob R."/>
            <person name="Barry K."/>
            <person name="Cullen D."/>
            <person name="De Vries R."/>
            <person name="Hainaut M."/>
            <person name="Hatakka A."/>
            <person name="Henrissat B."/>
            <person name="Hilden K."/>
            <person name="Kuo R."/>
            <person name="Labutti K."/>
            <person name="Lipzen A."/>
            <person name="Makela M.R."/>
            <person name="Sandor L."/>
            <person name="Spatafora J.W."/>
            <person name="Grigoriev I.V."/>
            <person name="Hibbett D.S."/>
        </authorList>
    </citation>
    <scope>NUCLEOTIDE SEQUENCE [LARGE SCALE GENOMIC DNA]</scope>
    <source>
        <strain evidence="12 13">3A-2</strain>
    </source>
</reference>
<dbReference type="Gene3D" id="1.10.630.10">
    <property type="entry name" value="Cytochrome P450"/>
    <property type="match status" value="1"/>
</dbReference>
<keyword evidence="13" id="KW-1185">Reference proteome</keyword>
<dbReference type="GO" id="GO:0016705">
    <property type="term" value="F:oxidoreductase activity, acting on paired donors, with incorporation or reduction of molecular oxygen"/>
    <property type="evidence" value="ECO:0007669"/>
    <property type="project" value="InterPro"/>
</dbReference>
<keyword evidence="4" id="KW-0349">Heme</keyword>
<keyword evidence="11" id="KW-0472">Membrane</keyword>